<proteinExistence type="predicted"/>
<dbReference type="SUPFAM" id="SSF53720">
    <property type="entry name" value="ALDH-like"/>
    <property type="match status" value="1"/>
</dbReference>
<dbReference type="InterPro" id="IPR016161">
    <property type="entry name" value="Ald_DH/histidinol_DH"/>
</dbReference>
<dbReference type="PANTHER" id="PTHR11699">
    <property type="entry name" value="ALDEHYDE DEHYDROGENASE-RELATED"/>
    <property type="match status" value="1"/>
</dbReference>
<reference evidence="4 6" key="1">
    <citation type="submission" date="2016-10" db="EMBL/GenBank/DDBJ databases">
        <authorList>
            <person name="Varghese N."/>
            <person name="Submissions S."/>
        </authorList>
    </citation>
    <scope>NUCLEOTIDE SEQUENCE [LARGE SCALE GENOMIC DNA]</scope>
    <source>
        <strain evidence="4 6">WG10</strain>
    </source>
</reference>
<accession>A0A1G6KHA3</accession>
<dbReference type="EMBL" id="QICM01000032">
    <property type="protein sequence ID" value="PXV62559.1"/>
    <property type="molecule type" value="Genomic_DNA"/>
</dbReference>
<name>A0A1G6KHA3_9FIRM</name>
<feature type="domain" description="Aldehyde dehydrogenase" evidence="2">
    <location>
        <begin position="43"/>
        <end position="426"/>
    </location>
</feature>
<evidence type="ECO:0000313" key="5">
    <source>
        <dbReference type="Proteomes" id="UP000247389"/>
    </source>
</evidence>
<evidence type="ECO:0000313" key="4">
    <source>
        <dbReference type="EMBL" id="SDC30354.1"/>
    </source>
</evidence>
<evidence type="ECO:0000313" key="3">
    <source>
        <dbReference type="EMBL" id="PXV62559.1"/>
    </source>
</evidence>
<dbReference type="Gene3D" id="3.40.605.10">
    <property type="entry name" value="Aldehyde Dehydrogenase, Chain A, domain 1"/>
    <property type="match status" value="1"/>
</dbReference>
<dbReference type="Proteomes" id="UP000247389">
    <property type="component" value="Unassembled WGS sequence"/>
</dbReference>
<dbReference type="Gene3D" id="3.40.309.10">
    <property type="entry name" value="Aldehyde Dehydrogenase, Chain A, domain 2"/>
    <property type="match status" value="1"/>
</dbReference>
<keyword evidence="1" id="KW-0560">Oxidoreductase</keyword>
<sequence>MAVDENKIASIVKSVLENMEKESLSSKTDKNIPKDGKRGIFSELESAVSAAVKAQKEYKVVSKEKRRELIEAVRNISVDNAERLGRMAVDITGLGRWQDKKDKIINSATLTPGLEDIKTEVLDGDQGVTLIEKVPVGFVILIAPTTHPIAQIVNHVICMLAAGNSTFICPHPRAQEVTREIIRLINDAIEEAGGPKNLVVALDRVSLEIVETVIKHPKTDMIMAAGGPDVVEMALTSGKKAIAAGPGNPPALVDETANIAKAAEDIVNGAVFDNNILCIAEKEIFAVNSIADQLLKELEKNNFYILKGEEINKVTDLVVKDKEHANPDYVGKDAELILNDAGINVTGEIRGAVMDVSFDHPLVMIEQMLPVLPLVRVNNYAEGLDKSLKAEQHFGHTAMFHSNNLDRIAEFSRKMEVTISVINGPSYAGLDVEGDSNYTHSIAEPTFEGICTPENYTREIRTSICGGIQFSY</sequence>
<dbReference type="EMBL" id="FMYT01000004">
    <property type="protein sequence ID" value="SDC30354.1"/>
    <property type="molecule type" value="Genomic_DNA"/>
</dbReference>
<dbReference type="GO" id="GO:0016620">
    <property type="term" value="F:oxidoreductase activity, acting on the aldehyde or oxo group of donors, NAD or NADP as acceptor"/>
    <property type="evidence" value="ECO:0007669"/>
    <property type="project" value="InterPro"/>
</dbReference>
<dbReference type="InterPro" id="IPR016162">
    <property type="entry name" value="Ald_DH_N"/>
</dbReference>
<dbReference type="AlphaFoldDB" id="A0A1G6KHA3"/>
<dbReference type="Proteomes" id="UP000324896">
    <property type="component" value="Unassembled WGS sequence"/>
</dbReference>
<dbReference type="InterPro" id="IPR016163">
    <property type="entry name" value="Ald_DH_C"/>
</dbReference>
<dbReference type="NCBIfam" id="NF011927">
    <property type="entry name" value="PRK15398.1"/>
    <property type="match status" value="1"/>
</dbReference>
<reference evidence="3 5" key="2">
    <citation type="submission" date="2018-04" db="EMBL/GenBank/DDBJ databases">
        <title>Subsurface microbial communities from deep shales in Ohio and West Virginia, USA.</title>
        <authorList>
            <person name="Wrighton K."/>
        </authorList>
    </citation>
    <scope>NUCLEOTIDE SEQUENCE [LARGE SCALE GENOMIC DNA]</scope>
    <source>
        <strain evidence="3 5">MSL28</strain>
    </source>
</reference>
<evidence type="ECO:0000256" key="1">
    <source>
        <dbReference type="ARBA" id="ARBA00023002"/>
    </source>
</evidence>
<dbReference type="RefSeq" id="WP_110301187.1">
    <property type="nucleotide sequence ID" value="NZ_FMYT01000004.1"/>
</dbReference>
<organism evidence="4 6">
    <name type="scientific">Halanaerobium congolense</name>
    <dbReference type="NCBI Taxonomy" id="54121"/>
    <lineage>
        <taxon>Bacteria</taxon>
        <taxon>Bacillati</taxon>
        <taxon>Bacillota</taxon>
        <taxon>Clostridia</taxon>
        <taxon>Halanaerobiales</taxon>
        <taxon>Halanaerobiaceae</taxon>
        <taxon>Halanaerobium</taxon>
    </lineage>
</organism>
<dbReference type="Pfam" id="PF00171">
    <property type="entry name" value="Aldedh"/>
    <property type="match status" value="1"/>
</dbReference>
<gene>
    <name evidence="3" type="ORF">C8C78_13217</name>
    <name evidence="4" type="ORF">SAMN04488597_104120</name>
</gene>
<protein>
    <submittedName>
        <fullName evidence="3">Acetaldehyde dehydrogenase</fullName>
    </submittedName>
    <submittedName>
        <fullName evidence="4">Propionaldehyde dehydrogenase</fullName>
    </submittedName>
</protein>
<evidence type="ECO:0000313" key="6">
    <source>
        <dbReference type="Proteomes" id="UP000324896"/>
    </source>
</evidence>
<dbReference type="InterPro" id="IPR015590">
    <property type="entry name" value="Aldehyde_DH_dom"/>
</dbReference>
<evidence type="ECO:0000259" key="2">
    <source>
        <dbReference type="Pfam" id="PF00171"/>
    </source>
</evidence>